<comment type="caution">
    <text evidence="7">The sequence shown here is derived from an EMBL/GenBank/DDBJ whole genome shotgun (WGS) entry which is preliminary data.</text>
</comment>
<feature type="region of interest" description="Disordered" evidence="5">
    <location>
        <begin position="220"/>
        <end position="252"/>
    </location>
</feature>
<keyword evidence="3 6" id="KW-1133">Transmembrane helix</keyword>
<feature type="transmembrane region" description="Helical" evidence="6">
    <location>
        <begin position="56"/>
        <end position="74"/>
    </location>
</feature>
<dbReference type="Gene3D" id="1.20.120.350">
    <property type="entry name" value="Voltage-gated potassium channels. Chain C"/>
    <property type="match status" value="1"/>
</dbReference>
<dbReference type="SUPFAM" id="SSF81324">
    <property type="entry name" value="Voltage-gated potassium channels"/>
    <property type="match status" value="1"/>
</dbReference>
<protein>
    <recommendedName>
        <fullName evidence="9">Voltage-gated potassium channel</fullName>
    </recommendedName>
</protein>
<dbReference type="RefSeq" id="WP_225873820.1">
    <property type="nucleotide sequence ID" value="NZ_BKDJ01000014.1"/>
</dbReference>
<evidence type="ECO:0000256" key="6">
    <source>
        <dbReference type="SAM" id="Phobius"/>
    </source>
</evidence>
<dbReference type="AlphaFoldDB" id="A0A5A7NVA2"/>
<accession>A0A5A7NVA2</accession>
<evidence type="ECO:0000313" key="8">
    <source>
        <dbReference type="Proteomes" id="UP000325307"/>
    </source>
</evidence>
<evidence type="ECO:0000256" key="3">
    <source>
        <dbReference type="ARBA" id="ARBA00022989"/>
    </source>
</evidence>
<feature type="transmembrane region" description="Helical" evidence="6">
    <location>
        <begin position="195"/>
        <end position="217"/>
    </location>
</feature>
<reference evidence="7 8" key="1">
    <citation type="submission" date="2019-09" db="EMBL/GenBank/DDBJ databases">
        <title>Arthrobacter zafarii sp. nov., a moderately thermotolerant and halotolerant actinobacterium isolated from Cholistan desert soil of Pakistan.</title>
        <authorList>
            <person name="Amin A."/>
            <person name="Ahmed I."/>
            <person name="Khalid N."/>
            <person name="Schumann P."/>
            <person name="Busse H.J."/>
            <person name="Khan I.U."/>
            <person name="Li S."/>
            <person name="Li W.J."/>
        </authorList>
    </citation>
    <scope>NUCLEOTIDE SEQUENCE [LARGE SCALE GENOMIC DNA]</scope>
    <source>
        <strain evidence="7 8">NCCP-1664</strain>
    </source>
</reference>
<feature type="transmembrane region" description="Helical" evidence="6">
    <location>
        <begin position="139"/>
        <end position="160"/>
    </location>
</feature>
<sequence>MGGTGHSGARSRLQHAESLAARLDRPMGLLGVLFLLVVLGQLLVRDPGWTRAFTVAGWVFWVVFVAEFLLRAYVARFQAAFWKRNWWQAVFLLVPFLRFFRALQILRLVRLGRLARFGGILSAGVRGSRSAGRLLSNRIGWLAATTAVVILTSSQLLYAAGSHTDYTAALHEAAMATITGSGITSQDAFSKVLQIVLAVYSVAVFATLAGSLGAYFLREKPPPPPHTTALHTPAPPPRPAPDDSEDAQWRSN</sequence>
<dbReference type="Proteomes" id="UP000325307">
    <property type="component" value="Unassembled WGS sequence"/>
</dbReference>
<evidence type="ECO:0000256" key="4">
    <source>
        <dbReference type="ARBA" id="ARBA00023136"/>
    </source>
</evidence>
<dbReference type="InterPro" id="IPR027359">
    <property type="entry name" value="Volt_channel_dom_sf"/>
</dbReference>
<keyword evidence="4 6" id="KW-0472">Membrane</keyword>
<dbReference type="GO" id="GO:0016020">
    <property type="term" value="C:membrane"/>
    <property type="evidence" value="ECO:0007669"/>
    <property type="project" value="UniProtKB-SubCell"/>
</dbReference>
<proteinExistence type="predicted"/>
<feature type="transmembrane region" description="Helical" evidence="6">
    <location>
        <begin position="27"/>
        <end position="44"/>
    </location>
</feature>
<evidence type="ECO:0008006" key="9">
    <source>
        <dbReference type="Google" id="ProtNLM"/>
    </source>
</evidence>
<keyword evidence="8" id="KW-1185">Reference proteome</keyword>
<comment type="subcellular location">
    <subcellularLocation>
        <location evidence="1">Membrane</location>
        <topology evidence="1">Multi-pass membrane protein</topology>
    </subcellularLocation>
</comment>
<keyword evidence="2 6" id="KW-0812">Transmembrane</keyword>
<evidence type="ECO:0000313" key="7">
    <source>
        <dbReference type="EMBL" id="GER23971.1"/>
    </source>
</evidence>
<name>A0A5A7NVA2_9MICC</name>
<evidence type="ECO:0000256" key="1">
    <source>
        <dbReference type="ARBA" id="ARBA00004141"/>
    </source>
</evidence>
<evidence type="ECO:0000256" key="2">
    <source>
        <dbReference type="ARBA" id="ARBA00022692"/>
    </source>
</evidence>
<organism evidence="7 8">
    <name type="scientific">Zafaria cholistanensis</name>
    <dbReference type="NCBI Taxonomy" id="1682741"/>
    <lineage>
        <taxon>Bacteria</taxon>
        <taxon>Bacillati</taxon>
        <taxon>Actinomycetota</taxon>
        <taxon>Actinomycetes</taxon>
        <taxon>Micrococcales</taxon>
        <taxon>Micrococcaceae</taxon>
        <taxon>Zafaria</taxon>
    </lineage>
</organism>
<dbReference type="EMBL" id="BKDJ01000014">
    <property type="protein sequence ID" value="GER23971.1"/>
    <property type="molecule type" value="Genomic_DNA"/>
</dbReference>
<evidence type="ECO:0000256" key="5">
    <source>
        <dbReference type="SAM" id="MobiDB-lite"/>
    </source>
</evidence>
<gene>
    <name evidence="7" type="ORF">NCCP1664_24660</name>
</gene>